<dbReference type="Proteomes" id="UP000887580">
    <property type="component" value="Unplaced"/>
</dbReference>
<organism evidence="1 2">
    <name type="scientific">Panagrolaimus sp. PS1159</name>
    <dbReference type="NCBI Taxonomy" id="55785"/>
    <lineage>
        <taxon>Eukaryota</taxon>
        <taxon>Metazoa</taxon>
        <taxon>Ecdysozoa</taxon>
        <taxon>Nematoda</taxon>
        <taxon>Chromadorea</taxon>
        <taxon>Rhabditida</taxon>
        <taxon>Tylenchina</taxon>
        <taxon>Panagrolaimomorpha</taxon>
        <taxon>Panagrolaimoidea</taxon>
        <taxon>Panagrolaimidae</taxon>
        <taxon>Panagrolaimus</taxon>
    </lineage>
</organism>
<name>A0AC35GCF0_9BILA</name>
<accession>A0AC35GCF0</accession>
<protein>
    <submittedName>
        <fullName evidence="2">Exocyst complex component Sec6</fullName>
    </submittedName>
</protein>
<sequence length="825" mass="95472">MFRTLGKSSGEFESPLRRWNPMQMFEHAVPKILMDAGKIQRQAESAALEQIQKIFSRPDALENLDQIRKKAERKKAAVEAMLRTAVQSQLEGIRTAIGHLQTATEDVKEIEKSTQRTFEQLQAVPELKQKIKELSSANITYSQYAAAMENLKHIFNITDTIEKTHEYISKADLLAAHKNIMELENARDDLMFEVHKIRSDKTEYDKNLLKRYFADVEQLVQDLGKQIWYICSRALEAVQGMEEGPQKLVSALRIIEREERIDNYYSERLSSNDAFMPPGRPRKWRSKLYEVLSKNVTNRVEGNQLQDRSTNKQWLAVYLEVCRKVVVEDLKVVKSGLVQCFPPEYKIYDRYINMYHSAISKRLREIASDELEKNELVQLLGWVQSYGGPDVLGNSRLGISTAALLQEQPLLSRITVNQLYDRYIEITKKDIHDWLEKALHTEKDDWYKHSPPEEDNHGCFYTALPSILFGMVEDTVAVTKEISVEVIPRVIDAAIDEFLTFSTRYKDATMAYKVKHFENREFFKRYTATLIAVANNLDICTESTDKLEKHIRLTMESDTSGNDDTTSPRSLTTFGINRQELIQKIEHLKKNWNFSMQSAVSALLDEVYEDIQKHLSNLLTRQWLMGSEDRDTICITLIDYFDDYQHLRPHIRFVLLEELLFKVVGEYIVAINDRRLTYSNYDERHLSAERLREDSEKFEELFSKYLERSGPMITSCLRSAADILDLRDKTLLTLETSQFVRKYPDIHAELLTALINSREDVNAKEAKAIADEALDNGKFNPKGDKDMVKLFSFCRLGGKHILPALNDTMQNMFATLVFTTTRGAH</sequence>
<evidence type="ECO:0000313" key="1">
    <source>
        <dbReference type="Proteomes" id="UP000887580"/>
    </source>
</evidence>
<evidence type="ECO:0000313" key="2">
    <source>
        <dbReference type="WBParaSite" id="PS1159_v2.g3605.t1"/>
    </source>
</evidence>
<reference evidence="2" key="1">
    <citation type="submission" date="2022-11" db="UniProtKB">
        <authorList>
            <consortium name="WormBaseParasite"/>
        </authorList>
    </citation>
    <scope>IDENTIFICATION</scope>
</reference>
<proteinExistence type="predicted"/>
<dbReference type="WBParaSite" id="PS1159_v2.g3605.t1">
    <property type="protein sequence ID" value="PS1159_v2.g3605.t1"/>
    <property type="gene ID" value="PS1159_v2.g3605"/>
</dbReference>